<gene>
    <name evidence="3" type="ORF">I8J30_03885</name>
    <name evidence="4" type="ORF">I8J30_12310</name>
</gene>
<dbReference type="Proteomes" id="UP000673394">
    <property type="component" value="Unassembled WGS sequence"/>
</dbReference>
<dbReference type="EMBL" id="JAGKSP010000004">
    <property type="protein sequence ID" value="MBP3963489.1"/>
    <property type="molecule type" value="Genomic_DNA"/>
</dbReference>
<dbReference type="PANTHER" id="PTHR21363:SF0">
    <property type="entry name" value="PREPHENATE DEHYDROGENASE [NADP(+)]"/>
    <property type="match status" value="1"/>
</dbReference>
<dbReference type="PANTHER" id="PTHR21363">
    <property type="entry name" value="PREPHENATE DEHYDROGENASE"/>
    <property type="match status" value="1"/>
</dbReference>
<protein>
    <submittedName>
        <fullName evidence="3">NAD(P)-binding domain-containing protein</fullName>
    </submittedName>
</protein>
<dbReference type="InterPro" id="IPR036291">
    <property type="entry name" value="NAD(P)-bd_dom_sf"/>
</dbReference>
<organism evidence="3 5">
    <name type="scientific">Paenibacillus lignilyticus</name>
    <dbReference type="NCBI Taxonomy" id="1172615"/>
    <lineage>
        <taxon>Bacteria</taxon>
        <taxon>Bacillati</taxon>
        <taxon>Bacillota</taxon>
        <taxon>Bacilli</taxon>
        <taxon>Bacillales</taxon>
        <taxon>Paenibacillaceae</taxon>
        <taxon>Paenibacillus</taxon>
    </lineage>
</organism>
<dbReference type="InterPro" id="IPR028939">
    <property type="entry name" value="P5C_Rdtase_cat_N"/>
</dbReference>
<keyword evidence="5" id="KW-1185">Reference proteome</keyword>
<evidence type="ECO:0000313" key="4">
    <source>
        <dbReference type="EMBL" id="MBP3963489.1"/>
    </source>
</evidence>
<dbReference type="EMBL" id="JAGKSP010000001">
    <property type="protein sequence ID" value="MBP3961840.1"/>
    <property type="molecule type" value="Genomic_DNA"/>
</dbReference>
<proteinExistence type="predicted"/>
<keyword evidence="1" id="KW-0560">Oxidoreductase</keyword>
<sequence length="287" mass="31039">MMKIAIIGTGNIGGNLARIFTRKGHTVSIANSSNSQALHELAKETGATPSTVQDVAKGADVIIVSIPTKGILNLPAEFLAGIAPEAVVIDTGNYYPLHRDGAIEPIEKGLPESRWVEEQIKHPVIKAFNATNWYNLTEEIQSQLPGRFALPVSGDDPAAKAIVSQLVAEAGFDPVDAGGLDESWRQQPGSPAYCTDLGVEDMRKALAQATKERKPESSGIRSSEEELKTAQEMQKAFFATLDQAIQVLTEANQWTEALATKRLIAQFMTGKSPEAILGHVFEHKRLD</sequence>
<feature type="domain" description="Pyrroline-5-carboxylate reductase catalytic N-terminal" evidence="2">
    <location>
        <begin position="3"/>
        <end position="94"/>
    </location>
</feature>
<dbReference type="Pfam" id="PF03807">
    <property type="entry name" value="F420_oxidored"/>
    <property type="match status" value="1"/>
</dbReference>
<evidence type="ECO:0000313" key="3">
    <source>
        <dbReference type="EMBL" id="MBP3961840.1"/>
    </source>
</evidence>
<evidence type="ECO:0000313" key="5">
    <source>
        <dbReference type="Proteomes" id="UP000673394"/>
    </source>
</evidence>
<reference evidence="3 5" key="1">
    <citation type="submission" date="2021-04" db="EMBL/GenBank/DDBJ databases">
        <title>Paenibacillus sp. DLE-14 whole genome sequence.</title>
        <authorList>
            <person name="Ham Y.J."/>
        </authorList>
    </citation>
    <scope>NUCLEOTIDE SEQUENCE [LARGE SCALE GENOMIC DNA]</scope>
    <source>
        <strain evidence="3 5">DLE-14</strain>
    </source>
</reference>
<accession>A0ABS5C7A4</accession>
<name>A0ABS5C7A4_9BACL</name>
<dbReference type="InterPro" id="IPR050812">
    <property type="entry name" value="Preph/Arog_dehydrog"/>
</dbReference>
<evidence type="ECO:0000259" key="2">
    <source>
        <dbReference type="Pfam" id="PF03807"/>
    </source>
</evidence>
<comment type="caution">
    <text evidence="3">The sequence shown here is derived from an EMBL/GenBank/DDBJ whole genome shotgun (WGS) entry which is preliminary data.</text>
</comment>
<dbReference type="Gene3D" id="3.40.50.720">
    <property type="entry name" value="NAD(P)-binding Rossmann-like Domain"/>
    <property type="match status" value="1"/>
</dbReference>
<dbReference type="SUPFAM" id="SSF51735">
    <property type="entry name" value="NAD(P)-binding Rossmann-fold domains"/>
    <property type="match status" value="1"/>
</dbReference>
<evidence type="ECO:0000256" key="1">
    <source>
        <dbReference type="ARBA" id="ARBA00023002"/>
    </source>
</evidence>